<dbReference type="Proteomes" id="UP000677117">
    <property type="component" value="Chromosome"/>
</dbReference>
<evidence type="ECO:0000313" key="6">
    <source>
        <dbReference type="Proteomes" id="UP000677117"/>
    </source>
</evidence>
<keyword evidence="2 3" id="KW-0143">Chaperone</keyword>
<dbReference type="PANTHER" id="PTHR10772:SF58">
    <property type="entry name" value="CO-CHAPERONIN GROES"/>
    <property type="match status" value="1"/>
</dbReference>
<dbReference type="GO" id="GO:0051082">
    <property type="term" value="F:unfolded protein binding"/>
    <property type="evidence" value="ECO:0007669"/>
    <property type="project" value="TreeGrafter"/>
</dbReference>
<evidence type="ECO:0000256" key="2">
    <source>
        <dbReference type="ARBA" id="ARBA00023186"/>
    </source>
</evidence>
<name>A0A8F1SAQ4_9BACT</name>
<dbReference type="GO" id="GO:0005524">
    <property type="term" value="F:ATP binding"/>
    <property type="evidence" value="ECO:0007669"/>
    <property type="project" value="InterPro"/>
</dbReference>
<dbReference type="FunFam" id="2.30.33.40:FF:000001">
    <property type="entry name" value="10 kDa chaperonin"/>
    <property type="match status" value="1"/>
</dbReference>
<accession>A0A8F1SAQ4</accession>
<sequence>MEDNVSTPIKPLGDRVVAVREEAKTQTASGIYLPDNAKEKPVVAEVKAVGGDVKNVKVGDRIVYKEYSTTDLKIDGTEYLVVREEDILATVVG</sequence>
<protein>
    <recommendedName>
        <fullName evidence="3">Co-chaperonin GroES</fullName>
    </recommendedName>
    <alternativeName>
        <fullName evidence="3">10 kDa chaperonin</fullName>
    </alternativeName>
    <alternativeName>
        <fullName evidence="3">Chaperonin-10</fullName>
        <shortName evidence="3">Cpn10</shortName>
    </alternativeName>
</protein>
<dbReference type="AlphaFoldDB" id="A0A8F1SAQ4"/>
<dbReference type="HAMAP" id="MF_00580">
    <property type="entry name" value="CH10"/>
    <property type="match status" value="1"/>
</dbReference>
<dbReference type="SUPFAM" id="SSF50129">
    <property type="entry name" value="GroES-like"/>
    <property type="match status" value="1"/>
</dbReference>
<comment type="similarity">
    <text evidence="1 3 4">Belongs to the GroES chaperonin family.</text>
</comment>
<dbReference type="InterPro" id="IPR011032">
    <property type="entry name" value="GroES-like_sf"/>
</dbReference>
<proteinExistence type="inferred from homology"/>
<dbReference type="GO" id="GO:0005737">
    <property type="term" value="C:cytoplasm"/>
    <property type="evidence" value="ECO:0007669"/>
    <property type="project" value="UniProtKB-SubCell"/>
</dbReference>
<organism evidence="5 6">
    <name type="scientific">Candidatus Minimicrobia vallesae</name>
    <dbReference type="NCBI Taxonomy" id="2841264"/>
    <lineage>
        <taxon>Bacteria</taxon>
        <taxon>Candidatus Saccharimonadota</taxon>
        <taxon>Candidatus Saccharimonadota incertae sedis</taxon>
        <taxon>Candidatus Minimicrobia</taxon>
    </lineage>
</organism>
<dbReference type="GO" id="GO:0051087">
    <property type="term" value="F:protein-folding chaperone binding"/>
    <property type="evidence" value="ECO:0007669"/>
    <property type="project" value="TreeGrafter"/>
</dbReference>
<dbReference type="InterPro" id="IPR020818">
    <property type="entry name" value="Chaperonin_GroES"/>
</dbReference>
<evidence type="ECO:0000256" key="3">
    <source>
        <dbReference type="HAMAP-Rule" id="MF_00580"/>
    </source>
</evidence>
<evidence type="ECO:0000256" key="1">
    <source>
        <dbReference type="ARBA" id="ARBA00006975"/>
    </source>
</evidence>
<keyword evidence="3" id="KW-0963">Cytoplasm</keyword>
<dbReference type="SMART" id="SM00883">
    <property type="entry name" value="Cpn10"/>
    <property type="match status" value="1"/>
</dbReference>
<dbReference type="GO" id="GO:0046872">
    <property type="term" value="F:metal ion binding"/>
    <property type="evidence" value="ECO:0007669"/>
    <property type="project" value="TreeGrafter"/>
</dbReference>
<gene>
    <name evidence="3" type="primary">groES</name>
    <name evidence="3" type="synonym">groS</name>
    <name evidence="5" type="ORF">KOY49_00210</name>
</gene>
<comment type="subunit">
    <text evidence="3">Heptamer of 7 subunits arranged in a ring. Interacts with the chaperonin GroEL.</text>
</comment>
<evidence type="ECO:0000256" key="4">
    <source>
        <dbReference type="RuleBase" id="RU000535"/>
    </source>
</evidence>
<dbReference type="Pfam" id="PF00166">
    <property type="entry name" value="Cpn10"/>
    <property type="match status" value="1"/>
</dbReference>
<dbReference type="KEGG" id="mvl:KOY49_00210"/>
<dbReference type="PANTHER" id="PTHR10772">
    <property type="entry name" value="10 KDA HEAT SHOCK PROTEIN"/>
    <property type="match status" value="1"/>
</dbReference>
<dbReference type="CDD" id="cd00320">
    <property type="entry name" value="cpn10"/>
    <property type="match status" value="1"/>
</dbReference>
<dbReference type="Gene3D" id="2.30.33.40">
    <property type="entry name" value="GroES chaperonin"/>
    <property type="match status" value="1"/>
</dbReference>
<reference evidence="5" key="1">
    <citation type="submission" date="2021-06" db="EMBL/GenBank/DDBJ databases">
        <title>An adapted protocol for Saccharibacteria cultivation: two new species join this phylum of Candidate Phyla Radiations.</title>
        <authorList>
            <person name="Ibrahim A."/>
            <person name="Maatouk M."/>
            <person name="Raoult D."/>
            <person name="Bittar F."/>
        </authorList>
    </citation>
    <scope>NUCLEOTIDE SEQUENCE</scope>
    <source>
        <strain evidence="5">IHU2</strain>
    </source>
</reference>
<comment type="subcellular location">
    <subcellularLocation>
        <location evidence="3">Cytoplasm</location>
    </subcellularLocation>
</comment>
<dbReference type="PRINTS" id="PR00297">
    <property type="entry name" value="CHAPERONIN10"/>
</dbReference>
<dbReference type="GO" id="GO:0044183">
    <property type="term" value="F:protein folding chaperone"/>
    <property type="evidence" value="ECO:0007669"/>
    <property type="project" value="InterPro"/>
</dbReference>
<keyword evidence="6" id="KW-1185">Reference proteome</keyword>
<dbReference type="EMBL" id="CP076459">
    <property type="protein sequence ID" value="QWQ31823.1"/>
    <property type="molecule type" value="Genomic_DNA"/>
</dbReference>
<evidence type="ECO:0000313" key="5">
    <source>
        <dbReference type="EMBL" id="QWQ31823.1"/>
    </source>
</evidence>
<comment type="function">
    <text evidence="3 4">Together with the chaperonin GroEL, plays an essential role in assisting protein folding. The GroEL-GroES system forms a nano-cage that allows encapsulation of the non-native substrate proteins and provides a physical environment optimized to promote and accelerate protein folding. GroES binds to the apical surface of the GroEL ring, thereby capping the opening of the GroEL channel.</text>
</comment>
<dbReference type="InterPro" id="IPR037124">
    <property type="entry name" value="Chaperonin_GroES_sf"/>
</dbReference>